<dbReference type="OrthoDB" id="3252838at2"/>
<dbReference type="InterPro" id="IPR059050">
    <property type="entry name" value="Rv3660c_N"/>
</dbReference>
<dbReference type="PANTHER" id="PTHR43384:SF11">
    <property type="entry name" value="SEPTUM SITE DETERMINING PROTEIN"/>
    <property type="match status" value="1"/>
</dbReference>
<evidence type="ECO:0000313" key="4">
    <source>
        <dbReference type="Proteomes" id="UP000316500"/>
    </source>
</evidence>
<evidence type="ECO:0000313" key="3">
    <source>
        <dbReference type="EMBL" id="TVU58612.1"/>
    </source>
</evidence>
<reference evidence="3 4" key="1">
    <citation type="submission" date="2019-07" db="EMBL/GenBank/DDBJ databases">
        <title>Diversity of Bacteria from Kongsfjorden, Arctic.</title>
        <authorList>
            <person name="Yu Y."/>
        </authorList>
    </citation>
    <scope>NUCLEOTIDE SEQUENCE [LARGE SCALE GENOMIC DNA]</scope>
    <source>
        <strain evidence="3 4">SM1928</strain>
    </source>
</reference>
<name>A0A558GP01_PAENT</name>
<dbReference type="GO" id="GO:0005829">
    <property type="term" value="C:cytosol"/>
    <property type="evidence" value="ECO:0007669"/>
    <property type="project" value="TreeGrafter"/>
</dbReference>
<organism evidence="3 4">
    <name type="scientific">Paenarthrobacter nitroguajacolicus</name>
    <name type="common">Arthrobacter nitroguajacolicus</name>
    <dbReference type="NCBI Taxonomy" id="211146"/>
    <lineage>
        <taxon>Bacteria</taxon>
        <taxon>Bacillati</taxon>
        <taxon>Actinomycetota</taxon>
        <taxon>Actinomycetes</taxon>
        <taxon>Micrococcales</taxon>
        <taxon>Micrococcaceae</taxon>
        <taxon>Paenarthrobacter</taxon>
    </lineage>
</organism>
<dbReference type="InterPro" id="IPR022521">
    <property type="entry name" value="Rv3660c"/>
</dbReference>
<dbReference type="GO" id="GO:0009898">
    <property type="term" value="C:cytoplasmic side of plasma membrane"/>
    <property type="evidence" value="ECO:0007669"/>
    <property type="project" value="TreeGrafter"/>
</dbReference>
<dbReference type="InterPro" id="IPR027417">
    <property type="entry name" value="P-loop_NTPase"/>
</dbReference>
<sequence length="377" mass="39258">MGKRDRRDRQSRHRQTSSEAVEVGTDGSWVPHNAAEILLVSGDAYFQEEAKRIVAAAGGTLRTATDVTGASPGWDSADVVLVGSDVRELPPRRRVPSVLLGKATEGDGLWRLAATLGAERVAVLPEAAAWLAEHLSMSGSPDLGGTVLGIIGGSGGAGATTASIWLAQAAAGHGISTMLIDGDPWGGGLELAVTADDVPGLRWPDFSETRGSIDPTQFRDSLPMAGGFAYLSWPGTREPVHVPDAGAHAAVMDAARRSFELIVVDIGRCGEGLRTFAWDCDRIVLLATPNLKSAVAAAHLLNELPPVDAGLLVRGGGASSVDAPFIAESLGLPLLGIIPELRGVAAGTDAGRLLELGRRKPVIRFADDVLELNGAFQ</sequence>
<feature type="domain" description="Rv3660c-like CheY-like N-terminal" evidence="2">
    <location>
        <begin position="43"/>
        <end position="138"/>
    </location>
</feature>
<protein>
    <recommendedName>
        <fullName evidence="2">Rv3660c-like CheY-like N-terminal domain-containing protein</fullName>
    </recommendedName>
</protein>
<dbReference type="InterPro" id="IPR050625">
    <property type="entry name" value="ParA/MinD_ATPase"/>
</dbReference>
<evidence type="ECO:0000256" key="1">
    <source>
        <dbReference type="SAM" id="MobiDB-lite"/>
    </source>
</evidence>
<dbReference type="EMBL" id="VNFK01000023">
    <property type="protein sequence ID" value="TVU58612.1"/>
    <property type="molecule type" value="Genomic_DNA"/>
</dbReference>
<dbReference type="GO" id="GO:0051782">
    <property type="term" value="P:negative regulation of cell division"/>
    <property type="evidence" value="ECO:0007669"/>
    <property type="project" value="TreeGrafter"/>
</dbReference>
<proteinExistence type="predicted"/>
<feature type="region of interest" description="Disordered" evidence="1">
    <location>
        <begin position="1"/>
        <end position="26"/>
    </location>
</feature>
<gene>
    <name evidence="3" type="ORF">FQP90_21065</name>
</gene>
<dbReference type="SUPFAM" id="SSF52540">
    <property type="entry name" value="P-loop containing nucleoside triphosphate hydrolases"/>
    <property type="match status" value="1"/>
</dbReference>
<dbReference type="Pfam" id="PF26563">
    <property type="entry name" value="Rv3660c_N"/>
    <property type="match status" value="1"/>
</dbReference>
<accession>A0A558GP01</accession>
<dbReference type="Proteomes" id="UP000316500">
    <property type="component" value="Unassembled WGS sequence"/>
</dbReference>
<comment type="caution">
    <text evidence="3">The sequence shown here is derived from an EMBL/GenBank/DDBJ whole genome shotgun (WGS) entry which is preliminary data.</text>
</comment>
<evidence type="ECO:0000259" key="2">
    <source>
        <dbReference type="Pfam" id="PF26563"/>
    </source>
</evidence>
<dbReference type="PANTHER" id="PTHR43384">
    <property type="entry name" value="SEPTUM SITE-DETERMINING PROTEIN MIND HOMOLOG, CHLOROPLASTIC-RELATED"/>
    <property type="match status" value="1"/>
</dbReference>
<dbReference type="Gene3D" id="3.40.50.300">
    <property type="entry name" value="P-loop containing nucleotide triphosphate hydrolases"/>
    <property type="match status" value="1"/>
</dbReference>
<dbReference type="GO" id="GO:0005524">
    <property type="term" value="F:ATP binding"/>
    <property type="evidence" value="ECO:0007669"/>
    <property type="project" value="TreeGrafter"/>
</dbReference>
<dbReference type="AlphaFoldDB" id="A0A558GP01"/>
<dbReference type="NCBIfam" id="TIGR03815">
    <property type="entry name" value="CpaE_hom_Actino"/>
    <property type="match status" value="1"/>
</dbReference>
<dbReference type="GO" id="GO:0016887">
    <property type="term" value="F:ATP hydrolysis activity"/>
    <property type="evidence" value="ECO:0007669"/>
    <property type="project" value="TreeGrafter"/>
</dbReference>